<protein>
    <recommendedName>
        <fullName evidence="2">LUD domain-containing protein</fullName>
    </recommendedName>
</protein>
<evidence type="ECO:0000256" key="1">
    <source>
        <dbReference type="SAM" id="MobiDB-lite"/>
    </source>
</evidence>
<name>A0A0D8B5K6_9ACTN</name>
<dbReference type="Gene3D" id="3.40.50.10420">
    <property type="entry name" value="NagB/RpiA/CoA transferase-like"/>
    <property type="match status" value="1"/>
</dbReference>
<dbReference type="PANTHER" id="PTHR43682">
    <property type="entry name" value="LACTATE UTILIZATION PROTEIN C"/>
    <property type="match status" value="1"/>
</dbReference>
<evidence type="ECO:0000313" key="3">
    <source>
        <dbReference type="EMBL" id="KJE19461.1"/>
    </source>
</evidence>
<dbReference type="PATRIC" id="fig|1502723.3.peg.790"/>
<gene>
    <name evidence="3" type="ORF">FF36_06260</name>
</gene>
<feature type="region of interest" description="Disordered" evidence="1">
    <location>
        <begin position="18"/>
        <end position="55"/>
    </location>
</feature>
<dbReference type="InterPro" id="IPR037171">
    <property type="entry name" value="NagB/RpiA_transferase-like"/>
</dbReference>
<proteinExistence type="predicted"/>
<dbReference type="OrthoDB" id="9794187at2"/>
<dbReference type="EMBL" id="JYFN01000105">
    <property type="protein sequence ID" value="KJE19461.1"/>
    <property type="molecule type" value="Genomic_DNA"/>
</dbReference>
<reference evidence="3 4" key="2">
    <citation type="journal article" date="2016" name="Genome Announc.">
        <title>Permanent Draft Genome Sequences for Two Variants of Frankia sp. Strain CpI1, the First Frankia Strain Isolated from Root Nodules of Comptonia peregrina.</title>
        <authorList>
            <person name="Oshone R."/>
            <person name="Hurst S.G.IV."/>
            <person name="Abebe-Akele F."/>
            <person name="Simpson S."/>
            <person name="Morris K."/>
            <person name="Thomas W.K."/>
            <person name="Tisa L.S."/>
        </authorList>
    </citation>
    <scope>NUCLEOTIDE SEQUENCE [LARGE SCALE GENOMIC DNA]</scope>
    <source>
        <strain evidence="4">CpI1-S</strain>
    </source>
</reference>
<accession>A0A0D8B5K6</accession>
<dbReference type="Proteomes" id="UP000032545">
    <property type="component" value="Unassembled WGS sequence"/>
</dbReference>
<organism evidence="3 4">
    <name type="scientific">Frankia torreyi</name>
    <dbReference type="NCBI Taxonomy" id="1856"/>
    <lineage>
        <taxon>Bacteria</taxon>
        <taxon>Bacillati</taxon>
        <taxon>Actinomycetota</taxon>
        <taxon>Actinomycetes</taxon>
        <taxon>Frankiales</taxon>
        <taxon>Frankiaceae</taxon>
        <taxon>Frankia</taxon>
    </lineage>
</organism>
<sequence>MNAREEVLARIRAANANAGVGLGGGVRGPGADDDGDIPREYHRGGGPAPGSPPLLDLLRRRLVDYRASVVDAAPGDEPAAIRAALAAASAEHPRGSAEHPPPSADNPPGSAEHSPRSAEYPPDSAGRGGGAVLVPPGLPAGWCPDGVVDGGFTAVELDGFAAVVTGCAAACALTGTIALDGSPDQGRRAITLVPDVHVCVVRADQVVHGVPELLARLDPTRPITLISGPSATSDIEFDRVEGVHGPRTLAVILVTDPTDPTDPTA</sequence>
<dbReference type="InterPro" id="IPR003741">
    <property type="entry name" value="LUD_dom"/>
</dbReference>
<feature type="domain" description="LUD" evidence="2">
    <location>
        <begin position="162"/>
        <end position="254"/>
    </location>
</feature>
<dbReference type="Pfam" id="PF02589">
    <property type="entry name" value="LUD_dom"/>
    <property type="match status" value="1"/>
</dbReference>
<evidence type="ECO:0000313" key="4">
    <source>
        <dbReference type="Proteomes" id="UP000032545"/>
    </source>
</evidence>
<feature type="region of interest" description="Disordered" evidence="1">
    <location>
        <begin position="86"/>
        <end position="131"/>
    </location>
</feature>
<dbReference type="AlphaFoldDB" id="A0A0D8B5K6"/>
<evidence type="ECO:0000259" key="2">
    <source>
        <dbReference type="Pfam" id="PF02589"/>
    </source>
</evidence>
<reference evidence="4" key="1">
    <citation type="submission" date="2015-02" db="EMBL/GenBank/DDBJ databases">
        <title>Draft Genome of Frankia sp. CpI1-S.</title>
        <authorList>
            <person name="Oshone R.T."/>
            <person name="Ngom M."/>
            <person name="Ghodhbane-Gtari F."/>
            <person name="Gtari M."/>
            <person name="Morris K."/>
            <person name="Thomas K."/>
            <person name="Sen A."/>
            <person name="Tisa L.S."/>
        </authorList>
    </citation>
    <scope>NUCLEOTIDE SEQUENCE [LARGE SCALE GENOMIC DNA]</scope>
    <source>
        <strain evidence="4">CpI1-S</strain>
    </source>
</reference>
<keyword evidence="4" id="KW-1185">Reference proteome</keyword>
<comment type="caution">
    <text evidence="3">The sequence shown here is derived from an EMBL/GenBank/DDBJ whole genome shotgun (WGS) entry which is preliminary data.</text>
</comment>
<dbReference type="RefSeq" id="WP_044888656.1">
    <property type="nucleotide sequence ID" value="NZ_JYFN01000105.1"/>
</dbReference>
<dbReference type="SUPFAM" id="SSF100950">
    <property type="entry name" value="NagB/RpiA/CoA transferase-like"/>
    <property type="match status" value="1"/>
</dbReference>
<dbReference type="PANTHER" id="PTHR43682:SF1">
    <property type="entry name" value="LACTATE UTILIZATION PROTEIN C"/>
    <property type="match status" value="1"/>
</dbReference>
<dbReference type="InterPro" id="IPR024185">
    <property type="entry name" value="FTHF_cligase-like_sf"/>
</dbReference>